<dbReference type="EMBL" id="CP029255">
    <property type="protein sequence ID" value="AWK06347.1"/>
    <property type="molecule type" value="Genomic_DNA"/>
</dbReference>
<dbReference type="NCBIfam" id="TIGR03891">
    <property type="entry name" value="thiopep_ocin"/>
    <property type="match status" value="1"/>
</dbReference>
<dbReference type="Proteomes" id="UP000245250">
    <property type="component" value="Chromosome"/>
</dbReference>
<reference evidence="2 3" key="1">
    <citation type="submission" date="2018-05" db="EMBL/GenBank/DDBJ databases">
        <title>Genome sequencing of Flavobacterium sp. HYN0056.</title>
        <authorList>
            <person name="Yi H."/>
            <person name="Baek C."/>
        </authorList>
    </citation>
    <scope>NUCLEOTIDE SEQUENCE [LARGE SCALE GENOMIC DNA]</scope>
    <source>
        <strain evidence="2 3">HYN0056</strain>
    </source>
</reference>
<dbReference type="RefSeq" id="WP_109193764.1">
    <property type="nucleotide sequence ID" value="NZ_CP029255.1"/>
</dbReference>
<protein>
    <recommendedName>
        <fullName evidence="1">Thiopeptide-type bacteriocin biosynthesis domain-containing protein</fullName>
    </recommendedName>
</protein>
<evidence type="ECO:0000313" key="3">
    <source>
        <dbReference type="Proteomes" id="UP000245250"/>
    </source>
</evidence>
<dbReference type="KEGG" id="fcr:HYN56_19795"/>
<proteinExistence type="predicted"/>
<dbReference type="InterPro" id="IPR023809">
    <property type="entry name" value="Thiopep_bacteriocin_synth_dom"/>
</dbReference>
<feature type="domain" description="Thiopeptide-type bacteriocin biosynthesis" evidence="1">
    <location>
        <begin position="16"/>
        <end position="276"/>
    </location>
</feature>
<accession>A0A2S1YQI1</accession>
<sequence>MSENKVNRNYYFGSEWLYYKIYLGEDTSDKVLLEVIKPIADIFLKKGYISKWFYIRYYDPDSHIRIRFNLTTTNNISEIAKIIHEKLKYYVSNHFIHKIQIDTYKREIERYGLETIEDCETLFYANSKFNLSLIKKFSNTDQRWLFGMKFIDEFLNDCEYNLKEKRELIEILKNGFASEFQTNKNINQSLSQKYRTNKEQIFLCLENRDVFFDKLFKEHRKNSQNAVIKIKEKEKDGRRRVDYLIDSLLHMHCNRLFKNKQRLHEWVIYDLLYRYYDGKYSRTKYETGDSRKSFKE</sequence>
<dbReference type="Pfam" id="PF14028">
    <property type="entry name" value="Lant_dehydr_C"/>
    <property type="match status" value="1"/>
</dbReference>
<dbReference type="AlphaFoldDB" id="A0A2S1YQI1"/>
<organism evidence="2 3">
    <name type="scientific">Flavobacterium crocinum</name>
    <dbReference type="NCBI Taxonomy" id="2183896"/>
    <lineage>
        <taxon>Bacteria</taxon>
        <taxon>Pseudomonadati</taxon>
        <taxon>Bacteroidota</taxon>
        <taxon>Flavobacteriia</taxon>
        <taxon>Flavobacteriales</taxon>
        <taxon>Flavobacteriaceae</taxon>
        <taxon>Flavobacterium</taxon>
    </lineage>
</organism>
<keyword evidence="3" id="KW-1185">Reference proteome</keyword>
<dbReference type="OrthoDB" id="1273722at2"/>
<evidence type="ECO:0000259" key="1">
    <source>
        <dbReference type="Pfam" id="PF14028"/>
    </source>
</evidence>
<evidence type="ECO:0000313" key="2">
    <source>
        <dbReference type="EMBL" id="AWK06347.1"/>
    </source>
</evidence>
<gene>
    <name evidence="2" type="ORF">HYN56_19795</name>
</gene>
<name>A0A2S1YQI1_9FLAO</name>